<evidence type="ECO:0000256" key="5">
    <source>
        <dbReference type="ARBA" id="ARBA00022729"/>
    </source>
</evidence>
<evidence type="ECO:0000256" key="4">
    <source>
        <dbReference type="ARBA" id="ARBA00022525"/>
    </source>
</evidence>
<feature type="compositionally biased region" description="Low complexity" evidence="8">
    <location>
        <begin position="1287"/>
        <end position="1300"/>
    </location>
</feature>
<feature type="region of interest" description="Disordered" evidence="8">
    <location>
        <begin position="1284"/>
        <end position="1306"/>
    </location>
</feature>
<comment type="subcellular location">
    <subcellularLocation>
        <location evidence="1">Cell envelope</location>
    </subcellularLocation>
    <subcellularLocation>
        <location evidence="2">Cell outer membrane</location>
    </subcellularLocation>
    <subcellularLocation>
        <location evidence="3">Secreted</location>
    </subcellularLocation>
</comment>
<dbReference type="Proteomes" id="UP001470230">
    <property type="component" value="Unassembled WGS sequence"/>
</dbReference>
<evidence type="ECO:0000313" key="10">
    <source>
        <dbReference type="EMBL" id="KAK8843830.1"/>
    </source>
</evidence>
<name>A0ABR2HBK8_9EUKA</name>
<accession>A0ABR2HBK8</accession>
<evidence type="ECO:0000256" key="3">
    <source>
        <dbReference type="ARBA" id="ARBA00004613"/>
    </source>
</evidence>
<evidence type="ECO:0000313" key="11">
    <source>
        <dbReference type="Proteomes" id="UP001470230"/>
    </source>
</evidence>
<dbReference type="PANTHER" id="PTHR11319">
    <property type="entry name" value="G PROTEIN-COUPLED RECEPTOR-RELATED"/>
    <property type="match status" value="1"/>
</dbReference>
<organism evidence="10 11">
    <name type="scientific">Tritrichomonas musculus</name>
    <dbReference type="NCBI Taxonomy" id="1915356"/>
    <lineage>
        <taxon>Eukaryota</taxon>
        <taxon>Metamonada</taxon>
        <taxon>Parabasalia</taxon>
        <taxon>Tritrichomonadida</taxon>
        <taxon>Tritrichomonadidae</taxon>
        <taxon>Tritrichomonas</taxon>
    </lineage>
</organism>
<dbReference type="SUPFAM" id="SSF51126">
    <property type="entry name" value="Pectin lyase-like"/>
    <property type="match status" value="4"/>
</dbReference>
<feature type="transmembrane region" description="Helical" evidence="9">
    <location>
        <begin position="1313"/>
        <end position="1335"/>
    </location>
</feature>
<dbReference type="Pfam" id="PF02415">
    <property type="entry name" value="Chlam_PMP"/>
    <property type="match status" value="1"/>
</dbReference>
<keyword evidence="5" id="KW-0732">Signal</keyword>
<reference evidence="10 11" key="1">
    <citation type="submission" date="2024-04" db="EMBL/GenBank/DDBJ databases">
        <title>Tritrichomonas musculus Genome.</title>
        <authorList>
            <person name="Alves-Ferreira E."/>
            <person name="Grigg M."/>
            <person name="Lorenzi H."/>
            <person name="Galac M."/>
        </authorList>
    </citation>
    <scope>NUCLEOTIDE SEQUENCE [LARGE SCALE GENOMIC DNA]</scope>
    <source>
        <strain evidence="10 11">EAF2021</strain>
    </source>
</reference>
<keyword evidence="7" id="KW-0998">Cell outer membrane</keyword>
<protein>
    <recommendedName>
        <fullName evidence="12">Right handed beta helix domain-containing protein</fullName>
    </recommendedName>
</protein>
<dbReference type="InterPro" id="IPR011050">
    <property type="entry name" value="Pectin_lyase_fold/virulence"/>
</dbReference>
<keyword evidence="9" id="KW-1133">Transmembrane helix</keyword>
<keyword evidence="9" id="KW-0812">Transmembrane</keyword>
<proteinExistence type="predicted"/>
<dbReference type="InterPro" id="IPR003368">
    <property type="entry name" value="POMP_repeat"/>
</dbReference>
<evidence type="ECO:0000256" key="8">
    <source>
        <dbReference type="SAM" id="MobiDB-lite"/>
    </source>
</evidence>
<keyword evidence="11" id="KW-1185">Reference proteome</keyword>
<evidence type="ECO:0000256" key="2">
    <source>
        <dbReference type="ARBA" id="ARBA00004442"/>
    </source>
</evidence>
<evidence type="ECO:0008006" key="12">
    <source>
        <dbReference type="Google" id="ProtNLM"/>
    </source>
</evidence>
<evidence type="ECO:0000256" key="7">
    <source>
        <dbReference type="ARBA" id="ARBA00023237"/>
    </source>
</evidence>
<evidence type="ECO:0000256" key="6">
    <source>
        <dbReference type="ARBA" id="ARBA00023136"/>
    </source>
</evidence>
<dbReference type="EMBL" id="JAPFFF010000034">
    <property type="protein sequence ID" value="KAK8843830.1"/>
    <property type="molecule type" value="Genomic_DNA"/>
</dbReference>
<sequence length="1381" mass="150702">MTTTNTGKYITEVQNCHFINNTIRKYSDTSLVQSGCGSCILSQNKGQVEVVHCEFTNCLADYCGGAIYAETSSINIFSCRFTLCRTSEYEEYGYGGAVYLKQTIEEESNEQFGLNSFFNCSATTSGGALFIYCVDIHTANSKKLTREGDNQEYQIFIAVNNFTDCSSGVEGGAICSGLIDPESNEIKGDNDLQVSTCIFTRCESAKGGALYFQDGTREGDEETSISACSFYDCYASGEEHEGYAIHCRSYQIKVNGCSFYDHKRGTRVSTNCIAYIETNEAEVTPTISGLTFERNTGVSGLVVKTAKPVTITMITFNDINDHSPCINLDNWAITETLTLEECVFSNIQDARCIMTTTNTGKYITEVQNCHFINNTIRKYSDTSLVQSGCGSCILSQNKGQVEVVHCEFTNCLADYCGGAIYAETSSINIFSCRFTLCRTSEYEEYGYGGAVYLKQTIEEESNEQFGLNSFFNCSATTSGGALFIYCVDIHTANSKKLTREGDNQEYQIFIAVNNFTDCSSGVEGGAICSGLIDPESNEIKGDNDLQVSTCIFTRCESAKGGALYFQDGTREGDEETSISACSFYDCYASGEEHEGYAIHCRSYQIKVNGCSFYDHKRGTRVSTNCIAYIETNEAEVTPTISGLTFERNTGVSGLVVKTAKPVTITMITFNDINDHSPCINLDNWAITETLTLEECVFSNIQDARCIMTTTNTEKYMTVLTKSQFINNSIRTYSDRSLIHSGCGSCILCQNRGNLIVNYCNFTNNMAESNGGAIFAETNAIALSLCRFVLCIAAQYEENGHGGAVYLNQTSEGDFEFCSGNIFINCSASYSGGGLFIFCRDVHIKSRLMRKDDDESEVEGDDNQYQIIVSSCNFTGCSSGVEGGALSTGLINEETQQMEGDNDLFVSSCNFERCESVKGGALYCQDGTKEGDEETNVKYCKFYDCYSTGEGHEGYAIHCRSYRIIIDSCEFYSHKPRSLGESGSILFVQTNEAEVTPNLNSLVFHENPNVPALVVRSMNPVDISNTIFSSTTLHINDEWNVTKINVISCKFQHNNGEKGGSVYISRSSSKPSQRTVKEDEVSNNTTDLIKFVFDHCQFVNSTAKKGGAIYAENIDQLILDSCSFYNSSASENGGAVYSAVYSELTSCNFSQTSSPKGAAIYAVLDNDIKISDITLDVPKEDGASAILISGGNSSNSLTFSGSGCFISSGKNEADSSADFIQFESEGSIKLDGDMCFSGSLDDSIKLPPGTSINQKGEWFNCNSCPAPPPPDLWEPSDGPIIVYPTPPSTDATTTPDTNTTDTDNKSKPKLSAGAIAGIVVGCVAFVAIVVAVFLFIRLRSNTNVDIRSEQIADSNNESTSSVYALDTQTDNYMNFNGIDEEA</sequence>
<dbReference type="InterPro" id="IPR006626">
    <property type="entry name" value="PbH1"/>
</dbReference>
<comment type="caution">
    <text evidence="10">The sequence shown here is derived from an EMBL/GenBank/DDBJ whole genome shotgun (WGS) entry which is preliminary data.</text>
</comment>
<dbReference type="SMART" id="SM00710">
    <property type="entry name" value="PbH1"/>
    <property type="match status" value="13"/>
</dbReference>
<evidence type="ECO:0000256" key="9">
    <source>
        <dbReference type="SAM" id="Phobius"/>
    </source>
</evidence>
<keyword evidence="4" id="KW-0964">Secreted</keyword>
<evidence type="ECO:0000256" key="1">
    <source>
        <dbReference type="ARBA" id="ARBA00004196"/>
    </source>
</evidence>
<gene>
    <name evidence="10" type="ORF">M9Y10_024904</name>
</gene>
<keyword evidence="6 9" id="KW-0472">Membrane</keyword>
<dbReference type="PANTHER" id="PTHR11319:SF35">
    <property type="entry name" value="OUTER MEMBRANE PROTEIN PMPC-RELATED"/>
    <property type="match status" value="1"/>
</dbReference>